<keyword evidence="8" id="KW-1185">Reference proteome</keyword>
<dbReference type="PROSITE" id="PS00131">
    <property type="entry name" value="CARBOXYPEPT_SER_SER"/>
    <property type="match status" value="1"/>
</dbReference>
<dbReference type="EC" id="3.4.16.-" evidence="6"/>
<keyword evidence="6" id="KW-0732">Signal</keyword>
<feature type="chain" id="PRO_5006526589" description="Carboxypeptidase" evidence="6">
    <location>
        <begin position="25"/>
        <end position="237"/>
    </location>
</feature>
<dbReference type="PANTHER" id="PTHR11802:SF479">
    <property type="entry name" value="CARBOXYPEPTIDASE"/>
    <property type="match status" value="1"/>
</dbReference>
<dbReference type="HOGENOM" id="CLU_1170660_0_0_1"/>
<name>J4I3F2_9APHY</name>
<dbReference type="EMBL" id="HE797400">
    <property type="protein sequence ID" value="CCM06577.1"/>
    <property type="molecule type" value="Genomic_DNA"/>
</dbReference>
<evidence type="ECO:0000256" key="5">
    <source>
        <dbReference type="ARBA" id="ARBA00023180"/>
    </source>
</evidence>
<dbReference type="GeneID" id="24101477"/>
<keyword evidence="4 6" id="KW-0378">Hydrolase</keyword>
<evidence type="ECO:0000256" key="1">
    <source>
        <dbReference type="ARBA" id="ARBA00009431"/>
    </source>
</evidence>
<comment type="similarity">
    <text evidence="1 6">Belongs to the peptidase S10 family.</text>
</comment>
<dbReference type="Pfam" id="PF00450">
    <property type="entry name" value="Peptidase_S10"/>
    <property type="match status" value="1"/>
</dbReference>
<protein>
    <recommendedName>
        <fullName evidence="6">Carboxypeptidase</fullName>
        <ecNumber evidence="6">3.4.16.-</ecNumber>
    </recommendedName>
</protein>
<evidence type="ECO:0000256" key="4">
    <source>
        <dbReference type="ARBA" id="ARBA00022801"/>
    </source>
</evidence>
<keyword evidence="5" id="KW-0325">Glycoprotein</keyword>
<keyword evidence="2 6" id="KW-0121">Carboxypeptidase</keyword>
<gene>
    <name evidence="7" type="ORF">FIBRA_08855</name>
</gene>
<dbReference type="GO" id="GO:0006508">
    <property type="term" value="P:proteolysis"/>
    <property type="evidence" value="ECO:0007669"/>
    <property type="project" value="UniProtKB-KW"/>
</dbReference>
<dbReference type="Gene3D" id="3.40.50.1820">
    <property type="entry name" value="alpha/beta hydrolase"/>
    <property type="match status" value="1"/>
</dbReference>
<dbReference type="InterPro" id="IPR018202">
    <property type="entry name" value="Ser_caboxypep_ser_AS"/>
</dbReference>
<dbReference type="RefSeq" id="XP_012185860.1">
    <property type="nucleotide sequence ID" value="XM_012330470.1"/>
</dbReference>
<dbReference type="InParanoid" id="J4I3F2"/>
<evidence type="ECO:0000256" key="3">
    <source>
        <dbReference type="ARBA" id="ARBA00022670"/>
    </source>
</evidence>
<dbReference type="PRINTS" id="PR00724">
    <property type="entry name" value="CRBOXYPTASEC"/>
</dbReference>
<dbReference type="PANTHER" id="PTHR11802">
    <property type="entry name" value="SERINE PROTEASE FAMILY S10 SERINE CARBOXYPEPTIDASE"/>
    <property type="match status" value="1"/>
</dbReference>
<dbReference type="Proteomes" id="UP000006352">
    <property type="component" value="Unassembled WGS sequence"/>
</dbReference>
<evidence type="ECO:0000256" key="2">
    <source>
        <dbReference type="ARBA" id="ARBA00022645"/>
    </source>
</evidence>
<dbReference type="InterPro" id="IPR001563">
    <property type="entry name" value="Peptidase_S10"/>
</dbReference>
<dbReference type="OrthoDB" id="2799673at2759"/>
<sequence length="237" mass="25707">MLLSLRGALLTAVALFSVNSVALGPPAPKGLKFRGRAEQFEAQLEAAKQLRPVQRRSEGGGPGTVQNITFTNPLASEFYVDGSTIPLVNWDAGPSWAGLLPISSDPDETRKLFFWFFPPGPEGSLDDLILWLNGGPGCSSMDGLLQENGPISWQAGEAYPTPNEYSWTNLSSILWVDQPVGTGYSVGTPDVTNEDEVAAQLVGFFQQFLEVFSELKGKNFYLSGESYAGMYVPCEFP</sequence>
<reference evidence="7 8" key="1">
    <citation type="journal article" date="2012" name="Appl. Environ. Microbiol.">
        <title>Short-read sequencing for genomic analysis of the brown rot fungus Fibroporia radiculosa.</title>
        <authorList>
            <person name="Tang J.D."/>
            <person name="Perkins A.D."/>
            <person name="Sonstegard T.S."/>
            <person name="Schroeder S.G."/>
            <person name="Burgess S.C."/>
            <person name="Diehl S.V."/>
        </authorList>
    </citation>
    <scope>NUCLEOTIDE SEQUENCE [LARGE SCALE GENOMIC DNA]</scope>
    <source>
        <strain evidence="7 8">TFFH 294</strain>
    </source>
</reference>
<accession>J4I3F2</accession>
<dbReference type="InterPro" id="IPR029058">
    <property type="entry name" value="AB_hydrolase_fold"/>
</dbReference>
<dbReference type="SUPFAM" id="SSF53474">
    <property type="entry name" value="alpha/beta-Hydrolases"/>
    <property type="match status" value="1"/>
</dbReference>
<feature type="signal peptide" evidence="6">
    <location>
        <begin position="1"/>
        <end position="24"/>
    </location>
</feature>
<evidence type="ECO:0000313" key="7">
    <source>
        <dbReference type="EMBL" id="CCM06577.1"/>
    </source>
</evidence>
<dbReference type="GO" id="GO:0004185">
    <property type="term" value="F:serine-type carboxypeptidase activity"/>
    <property type="evidence" value="ECO:0007669"/>
    <property type="project" value="UniProtKB-UniRule"/>
</dbReference>
<dbReference type="AlphaFoldDB" id="J4I3F2"/>
<organism evidence="7 8">
    <name type="scientific">Fibroporia radiculosa</name>
    <dbReference type="NCBI Taxonomy" id="599839"/>
    <lineage>
        <taxon>Eukaryota</taxon>
        <taxon>Fungi</taxon>
        <taxon>Dikarya</taxon>
        <taxon>Basidiomycota</taxon>
        <taxon>Agaricomycotina</taxon>
        <taxon>Agaricomycetes</taxon>
        <taxon>Polyporales</taxon>
        <taxon>Fibroporiaceae</taxon>
        <taxon>Fibroporia</taxon>
    </lineage>
</organism>
<evidence type="ECO:0000256" key="6">
    <source>
        <dbReference type="RuleBase" id="RU361156"/>
    </source>
</evidence>
<dbReference type="STRING" id="599839.J4I3F2"/>
<evidence type="ECO:0000313" key="8">
    <source>
        <dbReference type="Proteomes" id="UP000006352"/>
    </source>
</evidence>
<keyword evidence="3 6" id="KW-0645">Protease</keyword>
<proteinExistence type="inferred from homology"/>
<dbReference type="MEROPS" id="S10.014"/>